<dbReference type="InterPro" id="IPR016135">
    <property type="entry name" value="UBQ-conjugating_enzyme/RWD"/>
</dbReference>
<dbReference type="PANTHER" id="PTHR23306:SF3">
    <property type="entry name" value="TUMOR SUPPRESSOR PROTEIN 101"/>
    <property type="match status" value="1"/>
</dbReference>
<reference evidence="2 3" key="1">
    <citation type="journal article" date="2020" name="Nat. Food">
        <title>A phased Vanilla planifolia genome enables genetic improvement of flavour and production.</title>
        <authorList>
            <person name="Hasing T."/>
            <person name="Tang H."/>
            <person name="Brym M."/>
            <person name="Khazi F."/>
            <person name="Huang T."/>
            <person name="Chambers A.H."/>
        </authorList>
    </citation>
    <scope>NUCLEOTIDE SEQUENCE [LARGE SCALE GENOMIC DNA]</scope>
    <source>
        <tissue evidence="2">Leaf</tissue>
    </source>
</reference>
<evidence type="ECO:0000313" key="2">
    <source>
        <dbReference type="EMBL" id="KAG0459181.1"/>
    </source>
</evidence>
<gene>
    <name evidence="2" type="ORF">HPP92_022309</name>
</gene>
<dbReference type="Gene3D" id="3.10.110.10">
    <property type="entry name" value="Ubiquitin Conjugating Enzyme"/>
    <property type="match status" value="1"/>
</dbReference>
<dbReference type="GO" id="GO:0000813">
    <property type="term" value="C:ESCRT I complex"/>
    <property type="evidence" value="ECO:0007669"/>
    <property type="project" value="TreeGrafter"/>
</dbReference>
<evidence type="ECO:0000313" key="3">
    <source>
        <dbReference type="Proteomes" id="UP000639772"/>
    </source>
</evidence>
<proteinExistence type="predicted"/>
<protein>
    <recommendedName>
        <fullName evidence="1">UEV domain-containing protein</fullName>
    </recommendedName>
</protein>
<dbReference type="InterPro" id="IPR008883">
    <property type="entry name" value="UEV_N"/>
</dbReference>
<dbReference type="CDD" id="cd11685">
    <property type="entry name" value="UEV_TSG101-like"/>
    <property type="match status" value="1"/>
</dbReference>
<accession>A0A835PVF7</accession>
<dbReference type="PROSITE" id="PS51322">
    <property type="entry name" value="UEV"/>
    <property type="match status" value="1"/>
</dbReference>
<feature type="domain" description="UEV" evidence="1">
    <location>
        <begin position="24"/>
        <end position="171"/>
    </location>
</feature>
<dbReference type="Proteomes" id="UP000639772">
    <property type="component" value="Chromosome 12"/>
</dbReference>
<dbReference type="GO" id="GO:0008333">
    <property type="term" value="P:endosome to lysosome transport"/>
    <property type="evidence" value="ECO:0007669"/>
    <property type="project" value="TreeGrafter"/>
</dbReference>
<dbReference type="OrthoDB" id="306304at2759"/>
<name>A0A835PVF7_VANPL</name>
<dbReference type="EMBL" id="JADCNM010000012">
    <property type="protein sequence ID" value="KAG0459181.1"/>
    <property type="molecule type" value="Genomic_DNA"/>
</dbReference>
<dbReference type="GO" id="GO:0015031">
    <property type="term" value="P:protein transport"/>
    <property type="evidence" value="ECO:0007669"/>
    <property type="project" value="InterPro"/>
</dbReference>
<dbReference type="Pfam" id="PF05743">
    <property type="entry name" value="UEV"/>
    <property type="match status" value="1"/>
</dbReference>
<dbReference type="AlphaFoldDB" id="A0A835PVF7"/>
<dbReference type="PANTHER" id="PTHR23306">
    <property type="entry name" value="TUMOR SUSCEPTIBILITY GENE 101 PROTEIN-RELATED"/>
    <property type="match status" value="1"/>
</dbReference>
<comment type="caution">
    <text evidence="2">The sequence shown here is derived from an EMBL/GenBank/DDBJ whole genome shotgun (WGS) entry which is preliminary data.</text>
</comment>
<evidence type="ECO:0000259" key="1">
    <source>
        <dbReference type="PROSITE" id="PS51322"/>
    </source>
</evidence>
<dbReference type="GO" id="GO:0043130">
    <property type="term" value="F:ubiquitin binding"/>
    <property type="evidence" value="ECO:0007669"/>
    <property type="project" value="TreeGrafter"/>
</dbReference>
<dbReference type="SUPFAM" id="SSF54495">
    <property type="entry name" value="UBC-like"/>
    <property type="match status" value="1"/>
</dbReference>
<dbReference type="InterPro" id="IPR052070">
    <property type="entry name" value="ESCRT-I_UEV_domain"/>
</dbReference>
<sequence length="171" mass="18967">MAPPPSHIAAAPAAQHILQFLSTVLSQRGPSALPHAEETKWLIRQHLLALVDAYPSLRPQASSFTHNDGRTVNLLQADGTIPIVFGNVVYNIPASIWLLERYPLSPPSVFLNPTRDMVIKTNHPHVDRSGFVRVPYLHNWVYPSSNLVDLVRSLSQIFSNDPLSSPVKTQP</sequence>
<organism evidence="2 3">
    <name type="scientific">Vanilla planifolia</name>
    <name type="common">Vanilla</name>
    <dbReference type="NCBI Taxonomy" id="51239"/>
    <lineage>
        <taxon>Eukaryota</taxon>
        <taxon>Viridiplantae</taxon>
        <taxon>Streptophyta</taxon>
        <taxon>Embryophyta</taxon>
        <taxon>Tracheophyta</taxon>
        <taxon>Spermatophyta</taxon>
        <taxon>Magnoliopsida</taxon>
        <taxon>Liliopsida</taxon>
        <taxon>Asparagales</taxon>
        <taxon>Orchidaceae</taxon>
        <taxon>Vanilloideae</taxon>
        <taxon>Vanilleae</taxon>
        <taxon>Vanilla</taxon>
    </lineage>
</organism>